<feature type="domain" description="Exocyst complex component Sec3 C-terminal" evidence="1">
    <location>
        <begin position="140"/>
        <end position="234"/>
    </location>
</feature>
<accession>A0ABD6EWV2</accession>
<organism evidence="2 3">
    <name type="scientific">Gnathostoma spinigerum</name>
    <dbReference type="NCBI Taxonomy" id="75299"/>
    <lineage>
        <taxon>Eukaryota</taxon>
        <taxon>Metazoa</taxon>
        <taxon>Ecdysozoa</taxon>
        <taxon>Nematoda</taxon>
        <taxon>Chromadorea</taxon>
        <taxon>Rhabditida</taxon>
        <taxon>Spirurina</taxon>
        <taxon>Gnathostomatomorpha</taxon>
        <taxon>Gnathostomatoidea</taxon>
        <taxon>Gnathostomatidae</taxon>
        <taxon>Gnathostoma</taxon>
    </lineage>
</organism>
<dbReference type="AlphaFoldDB" id="A0ABD6EWV2"/>
<evidence type="ECO:0000313" key="2">
    <source>
        <dbReference type="EMBL" id="MFH4984443.1"/>
    </source>
</evidence>
<dbReference type="PANTHER" id="PTHR16092">
    <property type="entry name" value="SEC3/SYNTAXIN-RELATED"/>
    <property type="match status" value="1"/>
</dbReference>
<proteinExistence type="predicted"/>
<dbReference type="Proteomes" id="UP001608902">
    <property type="component" value="Unassembled WGS sequence"/>
</dbReference>
<comment type="caution">
    <text evidence="2">The sequence shown here is derived from an EMBL/GenBank/DDBJ whole genome shotgun (WGS) entry which is preliminary data.</text>
</comment>
<dbReference type="PANTHER" id="PTHR16092:SF14">
    <property type="entry name" value="EXOCYST COMPLEX COMPONENT 1 ISOFORM X1"/>
    <property type="match status" value="1"/>
</dbReference>
<feature type="non-terminal residue" evidence="2">
    <location>
        <position position="1"/>
    </location>
</feature>
<keyword evidence="3" id="KW-1185">Reference proteome</keyword>
<evidence type="ECO:0000259" key="1">
    <source>
        <dbReference type="Pfam" id="PF20654"/>
    </source>
</evidence>
<dbReference type="EMBL" id="JBGFUD010017656">
    <property type="protein sequence ID" value="MFH4984443.1"/>
    <property type="molecule type" value="Genomic_DNA"/>
</dbReference>
<sequence>HEIALHKQSERFHALRPFSDLISWLKVTHVNAHGVIVDKYVQHTKLIYQKDLSRFFEAVNNELNKIGAFERRLSLRDGDSSISQTTPEAVNVSKQITNLVEIVLGEVGSVVETEQKFCTRFFHVSSEPSSAIETQSNASSESNKTSEKQISDQIRVILSPLFESVQEHMDHFIKHCCRISPSIVFVLLVLLSKKALRLQDATSYFSVMIFGRLVVLIKRQFDVFMVSQVHSLYQKNAKRGN</sequence>
<reference evidence="2 3" key="1">
    <citation type="submission" date="2024-08" db="EMBL/GenBank/DDBJ databases">
        <title>Gnathostoma spinigerum genome.</title>
        <authorList>
            <person name="Gonzalez-Bertolin B."/>
            <person name="Monzon S."/>
            <person name="Zaballos A."/>
            <person name="Jimenez P."/>
            <person name="Dekumyoy P."/>
            <person name="Varona S."/>
            <person name="Cuesta I."/>
            <person name="Sumanam S."/>
            <person name="Adisakwattana P."/>
            <person name="Gasser R.B."/>
            <person name="Hernandez-Gonzalez A."/>
            <person name="Young N.D."/>
            <person name="Perteguer M.J."/>
        </authorList>
    </citation>
    <scope>NUCLEOTIDE SEQUENCE [LARGE SCALE GENOMIC DNA]</scope>
    <source>
        <strain evidence="2">AL3</strain>
        <tissue evidence="2">Liver</tissue>
    </source>
</reference>
<gene>
    <name evidence="2" type="ORF">AB6A40_011152</name>
</gene>
<protein>
    <recommendedName>
        <fullName evidence="1">Exocyst complex component Sec3 C-terminal domain-containing protein</fullName>
    </recommendedName>
</protein>
<dbReference type="InterPro" id="IPR048628">
    <property type="entry name" value="Sec3_C"/>
</dbReference>
<evidence type="ECO:0000313" key="3">
    <source>
        <dbReference type="Proteomes" id="UP001608902"/>
    </source>
</evidence>
<name>A0ABD6EWV2_9BILA</name>
<dbReference type="Pfam" id="PF20654">
    <property type="entry name" value="Sec3_C-term"/>
    <property type="match status" value="1"/>
</dbReference>